<feature type="transmembrane region" description="Helical" evidence="1">
    <location>
        <begin position="6"/>
        <end position="23"/>
    </location>
</feature>
<organism evidence="2 3">
    <name type="scientific">Furculomyces boomerangus</name>
    <dbReference type="NCBI Taxonomy" id="61424"/>
    <lineage>
        <taxon>Eukaryota</taxon>
        <taxon>Fungi</taxon>
        <taxon>Fungi incertae sedis</taxon>
        <taxon>Zoopagomycota</taxon>
        <taxon>Kickxellomycotina</taxon>
        <taxon>Harpellomycetes</taxon>
        <taxon>Harpellales</taxon>
        <taxon>Harpellaceae</taxon>
        <taxon>Furculomyces</taxon>
    </lineage>
</organism>
<keyword evidence="1" id="KW-0472">Membrane</keyword>
<proteinExistence type="predicted"/>
<gene>
    <name evidence="2" type="ORF">BB559_006454</name>
</gene>
<evidence type="ECO:0000313" key="3">
    <source>
        <dbReference type="Proteomes" id="UP000245699"/>
    </source>
</evidence>
<evidence type="ECO:0000256" key="1">
    <source>
        <dbReference type="SAM" id="Phobius"/>
    </source>
</evidence>
<sequence>MNGHVLRLIIFFVVITIVVYLTPMQHSVPSEKYNAENSTYLEYLARWKTKNNQTIESWKISDSDVEKIKTFDTKFKVDTIPLPQDKNYTDLIGTLREQYLIMVPISKQESIGFFKNVYSDLNILIVCDADDNRSECDLQLNGNYEYKLLSHKIKEMLSVACNNLKGYKMYAKMDFDAYLKKDYVANLIKFLIDNNERRIYYGNPIIREDHLFMSGNFYAFTEQLFNDYCSCKIPRPDVWNEDYWFGKELEKCVKSKNLTKTEGTLHIINDQSKILHKKYTDIGVSLKLGRNNKLASNLNKHTFSVLYLAQRVVSTVVKNNQKNEKEAAVTVTASNKMNISGSSGAGSTLDIINNDMTVIGMTPSTSITLFETFINLNY</sequence>
<accession>A0A2T9Y2V8</accession>
<dbReference type="Proteomes" id="UP000245699">
    <property type="component" value="Unassembled WGS sequence"/>
</dbReference>
<name>A0A2T9Y2V8_9FUNG</name>
<evidence type="ECO:0000313" key="2">
    <source>
        <dbReference type="EMBL" id="PVU86671.1"/>
    </source>
</evidence>
<dbReference type="AlphaFoldDB" id="A0A2T9Y2V8"/>
<dbReference type="OrthoDB" id="2360774at2759"/>
<protein>
    <submittedName>
        <fullName evidence="2">Uncharacterized protein</fullName>
    </submittedName>
</protein>
<keyword evidence="1" id="KW-1133">Transmembrane helix</keyword>
<comment type="caution">
    <text evidence="2">The sequence shown here is derived from an EMBL/GenBank/DDBJ whole genome shotgun (WGS) entry which is preliminary data.</text>
</comment>
<reference evidence="2 3" key="1">
    <citation type="journal article" date="2018" name="MBio">
        <title>Comparative Genomics Reveals the Core Gene Toolbox for the Fungus-Insect Symbiosis.</title>
        <authorList>
            <person name="Wang Y."/>
            <person name="Stata M."/>
            <person name="Wang W."/>
            <person name="Stajich J.E."/>
            <person name="White M.M."/>
            <person name="Moncalvo J.M."/>
        </authorList>
    </citation>
    <scope>NUCLEOTIDE SEQUENCE [LARGE SCALE GENOMIC DNA]</scope>
    <source>
        <strain evidence="2 3">AUS-77-4</strain>
    </source>
</reference>
<dbReference type="EMBL" id="MBFT01000865">
    <property type="protein sequence ID" value="PVU86671.1"/>
    <property type="molecule type" value="Genomic_DNA"/>
</dbReference>
<keyword evidence="1" id="KW-0812">Transmembrane</keyword>
<keyword evidence="3" id="KW-1185">Reference proteome</keyword>